<dbReference type="EMBL" id="WTVS01000068">
    <property type="protein sequence ID" value="NMG00240.1"/>
    <property type="molecule type" value="Genomic_DNA"/>
</dbReference>
<evidence type="ECO:0000256" key="12">
    <source>
        <dbReference type="ARBA" id="ARBA00042615"/>
    </source>
</evidence>
<keyword evidence="15" id="KW-1185">Reference proteome</keyword>
<evidence type="ECO:0000256" key="9">
    <source>
        <dbReference type="ARBA" id="ARBA00022833"/>
    </source>
</evidence>
<dbReference type="CDD" id="cd06583">
    <property type="entry name" value="PGRP"/>
    <property type="match status" value="1"/>
</dbReference>
<evidence type="ECO:0000313" key="14">
    <source>
        <dbReference type="EMBL" id="NMG00240.1"/>
    </source>
</evidence>
<feature type="domain" description="N-acetylmuramoyl-L-alanine amidase" evidence="13">
    <location>
        <begin position="34"/>
        <end position="182"/>
    </location>
</feature>
<evidence type="ECO:0000256" key="6">
    <source>
        <dbReference type="ARBA" id="ARBA00022490"/>
    </source>
</evidence>
<dbReference type="RefSeq" id="WP_169142765.1">
    <property type="nucleotide sequence ID" value="NZ_WTVS01000068.1"/>
</dbReference>
<dbReference type="SUPFAM" id="SSF55846">
    <property type="entry name" value="N-acetylmuramoyl-L-alanine amidase-like"/>
    <property type="match status" value="1"/>
</dbReference>
<reference evidence="14 15" key="1">
    <citation type="submission" date="2019-12" db="EMBL/GenBank/DDBJ databases">
        <title>Comparative genomics gives insights into the taxonomy of the Azoarcus-Aromatoleum group and reveals separate origins of nif in the plant-associated Azoarcus and non-plant-associated Aromatoleum sub-groups.</title>
        <authorList>
            <person name="Lafos M."/>
            <person name="Maluk M."/>
            <person name="Batista M."/>
            <person name="Junghare M."/>
            <person name="Carmona M."/>
            <person name="Faoro H."/>
            <person name="Cruz L.M."/>
            <person name="Battistoni F."/>
            <person name="De Souza E."/>
            <person name="Pedrosa F."/>
            <person name="Chen W.-M."/>
            <person name="Poole P.S."/>
            <person name="Dixon R.A."/>
            <person name="James E.K."/>
        </authorList>
    </citation>
    <scope>NUCLEOTIDE SEQUENCE [LARGE SCALE GENOMIC DNA]</scope>
    <source>
        <strain evidence="14 15">T</strain>
    </source>
</reference>
<evidence type="ECO:0000256" key="11">
    <source>
        <dbReference type="ARBA" id="ARBA00039257"/>
    </source>
</evidence>
<accession>A0ABX1NLN2</accession>
<comment type="catalytic activity">
    <reaction evidence="1">
        <text>Hydrolyzes the link between N-acetylmuramoyl residues and L-amino acid residues in certain cell-wall glycopeptides.</text>
        <dbReference type="EC" id="3.5.1.28"/>
    </reaction>
</comment>
<organism evidence="14 15">
    <name type="scientific">Aromatoleum toluolicum</name>
    <dbReference type="NCBI Taxonomy" id="90060"/>
    <lineage>
        <taxon>Bacteria</taxon>
        <taxon>Pseudomonadati</taxon>
        <taxon>Pseudomonadota</taxon>
        <taxon>Betaproteobacteria</taxon>
        <taxon>Rhodocyclales</taxon>
        <taxon>Rhodocyclaceae</taxon>
        <taxon>Aromatoleum</taxon>
    </lineage>
</organism>
<comment type="subcellular location">
    <subcellularLocation>
        <location evidence="3">Cytoplasm</location>
    </subcellularLocation>
</comment>
<dbReference type="Proteomes" id="UP000634522">
    <property type="component" value="Unassembled WGS sequence"/>
</dbReference>
<keyword evidence="10" id="KW-0961">Cell wall biogenesis/degradation</keyword>
<sequence length="208" mass="22646">MRKPTADLALREPFAVPLGRLDAGWLEGAQRCPSPNFDARPAGTEVKLIVVHAISLPPDEFGGPGVEQLFTNALDPAAHPYYAAIGHLRVSAHFFIRRDGSLMQFVPTDARAWHAGISCWHGRERCNDFSIGIELEGCDTQAFEPAQYARLAALLRVLCANYPIEAIAGHSDIAPGRKTDPGPCFDWMHVRLALGRPELACGPVSEPV</sequence>
<evidence type="ECO:0000256" key="5">
    <source>
        <dbReference type="ARBA" id="ARBA00011901"/>
    </source>
</evidence>
<comment type="similarity">
    <text evidence="4">Belongs to the N-acetylmuramoyl-L-alanine amidase 2 family.</text>
</comment>
<evidence type="ECO:0000256" key="8">
    <source>
        <dbReference type="ARBA" id="ARBA00022801"/>
    </source>
</evidence>
<dbReference type="EC" id="3.5.1.28" evidence="5"/>
<evidence type="ECO:0000256" key="10">
    <source>
        <dbReference type="ARBA" id="ARBA00023316"/>
    </source>
</evidence>
<evidence type="ECO:0000313" key="15">
    <source>
        <dbReference type="Proteomes" id="UP000634522"/>
    </source>
</evidence>
<evidence type="ECO:0000256" key="7">
    <source>
        <dbReference type="ARBA" id="ARBA00022723"/>
    </source>
</evidence>
<evidence type="ECO:0000256" key="1">
    <source>
        <dbReference type="ARBA" id="ARBA00001561"/>
    </source>
</evidence>
<dbReference type="Gene3D" id="3.40.80.10">
    <property type="entry name" value="Peptidoglycan recognition protein-like"/>
    <property type="match status" value="1"/>
</dbReference>
<keyword evidence="8 14" id="KW-0378">Hydrolase</keyword>
<dbReference type="PANTHER" id="PTHR30417:SF4">
    <property type="entry name" value="1,6-ANHYDRO-N-ACETYLMURAMYL-L-ALANINE AMIDASE AMPD"/>
    <property type="match status" value="1"/>
</dbReference>
<dbReference type="SMART" id="SM00644">
    <property type="entry name" value="Ami_2"/>
    <property type="match status" value="1"/>
</dbReference>
<proteinExistence type="inferred from homology"/>
<dbReference type="GO" id="GO:0008745">
    <property type="term" value="F:N-acetylmuramoyl-L-alanine amidase activity"/>
    <property type="evidence" value="ECO:0007669"/>
    <property type="project" value="UniProtKB-EC"/>
</dbReference>
<gene>
    <name evidence="14" type="primary">ampD</name>
    <name evidence="14" type="ORF">GPA27_22965</name>
</gene>
<keyword evidence="9" id="KW-0862">Zinc</keyword>
<protein>
    <recommendedName>
        <fullName evidence="11">1,6-anhydro-N-acetylmuramyl-L-alanine amidase AmpD</fullName>
        <ecNumber evidence="5">3.5.1.28</ecNumber>
    </recommendedName>
    <alternativeName>
        <fullName evidence="12">N-acetylmuramoyl-L-alanine amidase</fullName>
    </alternativeName>
</protein>
<evidence type="ECO:0000256" key="4">
    <source>
        <dbReference type="ARBA" id="ARBA00007553"/>
    </source>
</evidence>
<dbReference type="InterPro" id="IPR002502">
    <property type="entry name" value="Amidase_domain"/>
</dbReference>
<dbReference type="NCBIfam" id="NF008758">
    <property type="entry name" value="PRK11789.1"/>
    <property type="match status" value="1"/>
</dbReference>
<dbReference type="PANTHER" id="PTHR30417">
    <property type="entry name" value="N-ACETYLMURAMOYL-L-ALANINE AMIDASE AMID"/>
    <property type="match status" value="1"/>
</dbReference>
<comment type="caution">
    <text evidence="14">The sequence shown here is derived from an EMBL/GenBank/DDBJ whole genome shotgun (WGS) entry which is preliminary data.</text>
</comment>
<dbReference type="InterPro" id="IPR036505">
    <property type="entry name" value="Amidase/PGRP_sf"/>
</dbReference>
<evidence type="ECO:0000256" key="3">
    <source>
        <dbReference type="ARBA" id="ARBA00004496"/>
    </source>
</evidence>
<keyword evidence="7" id="KW-0479">Metal-binding</keyword>
<comment type="cofactor">
    <cofactor evidence="2">
        <name>Zn(2+)</name>
        <dbReference type="ChEBI" id="CHEBI:29105"/>
    </cofactor>
</comment>
<keyword evidence="6" id="KW-0963">Cytoplasm</keyword>
<dbReference type="InterPro" id="IPR051206">
    <property type="entry name" value="NAMLAA_amidase_2"/>
</dbReference>
<dbReference type="Pfam" id="PF01510">
    <property type="entry name" value="Amidase_2"/>
    <property type="match status" value="1"/>
</dbReference>
<evidence type="ECO:0000259" key="13">
    <source>
        <dbReference type="SMART" id="SM00644"/>
    </source>
</evidence>
<name>A0ABX1NLN2_9RHOO</name>
<evidence type="ECO:0000256" key="2">
    <source>
        <dbReference type="ARBA" id="ARBA00001947"/>
    </source>
</evidence>